<name>I2BDA1_SHIBC</name>
<evidence type="ECO:0000313" key="3">
    <source>
        <dbReference type="Proteomes" id="UP000001955"/>
    </source>
</evidence>
<accession>K6W2F0</accession>
<dbReference type="Pfam" id="PF00903">
    <property type="entry name" value="Glyoxalase"/>
    <property type="match status" value="1"/>
</dbReference>
<dbReference type="CDD" id="cd06588">
    <property type="entry name" value="PhnB_like"/>
    <property type="match status" value="1"/>
</dbReference>
<dbReference type="PATRIC" id="fig|630626.3.peg.3357"/>
<dbReference type="EMBL" id="CP001560">
    <property type="protein sequence ID" value="AFJ48505.1"/>
    <property type="molecule type" value="Genomic_DNA"/>
</dbReference>
<dbReference type="Proteomes" id="UP000001955">
    <property type="component" value="Chromosome"/>
</dbReference>
<accession>I2BDA1</accession>
<dbReference type="eggNOG" id="COG2764">
    <property type="taxonomic scope" value="Bacteria"/>
</dbReference>
<dbReference type="InterPro" id="IPR028973">
    <property type="entry name" value="PhnB-like"/>
</dbReference>
<dbReference type="AlphaFoldDB" id="I2BDA1"/>
<dbReference type="PANTHER" id="PTHR33990">
    <property type="entry name" value="PROTEIN YJDN-RELATED"/>
    <property type="match status" value="1"/>
</dbReference>
<evidence type="ECO:0000259" key="1">
    <source>
        <dbReference type="Pfam" id="PF00903"/>
    </source>
</evidence>
<dbReference type="RefSeq" id="WP_002445296.1">
    <property type="nucleotide sequence ID" value="NC_017910.1"/>
</dbReference>
<dbReference type="SUPFAM" id="SSF54593">
    <property type="entry name" value="Glyoxalase/Bleomycin resistance protein/Dihydroxybiphenyl dioxygenase"/>
    <property type="match status" value="1"/>
</dbReference>
<gene>
    <name evidence="2" type="ordered locus">EBL_c34490</name>
</gene>
<dbReference type="InterPro" id="IPR004360">
    <property type="entry name" value="Glyas_Fos-R_dOase_dom"/>
</dbReference>
<reference evidence="2 3" key="1">
    <citation type="journal article" date="2012" name="J. Bacteriol.">
        <title>Complete genome sequence of the B12-producing Shimwellia blattae strain DSM 4481, isolated from a cockroach.</title>
        <authorList>
            <person name="Brzuszkiewicz E."/>
            <person name="Waschkowitz T."/>
            <person name="Wiezer A."/>
            <person name="Daniel R."/>
        </authorList>
    </citation>
    <scope>NUCLEOTIDE SEQUENCE [LARGE SCALE GENOMIC DNA]</scope>
    <source>
        <strain evidence="3">ATCC 29907 / DSM 4481 / JCM 1650 / NBRC 105725 / CDC 9005-74</strain>
    </source>
</reference>
<dbReference type="InterPro" id="IPR029068">
    <property type="entry name" value="Glyas_Bleomycin-R_OHBP_Dase"/>
</dbReference>
<dbReference type="PANTHER" id="PTHR33990:SF1">
    <property type="entry name" value="PROTEIN YJDN"/>
    <property type="match status" value="1"/>
</dbReference>
<keyword evidence="2" id="KW-0223">Dioxygenase</keyword>
<dbReference type="GO" id="GO:0051213">
    <property type="term" value="F:dioxygenase activity"/>
    <property type="evidence" value="ECO:0007669"/>
    <property type="project" value="UniProtKB-KW"/>
</dbReference>
<feature type="domain" description="Glyoxalase/fosfomycin resistance/dioxygenase" evidence="1">
    <location>
        <begin position="6"/>
        <end position="131"/>
    </location>
</feature>
<dbReference type="HOGENOM" id="CLU_046006_17_1_6"/>
<dbReference type="STRING" id="630626.EBL_c34490"/>
<keyword evidence="2" id="KW-0560">Oxidoreductase</keyword>
<evidence type="ECO:0000313" key="2">
    <source>
        <dbReference type="EMBL" id="AFJ48505.1"/>
    </source>
</evidence>
<proteinExistence type="predicted"/>
<organism evidence="2 3">
    <name type="scientific">Shimwellia blattae (strain ATCC 29907 / DSM 4481 / JCM 1650 / NBRC 105725 / CDC 9005-74)</name>
    <name type="common">Escherichia blattae</name>
    <dbReference type="NCBI Taxonomy" id="630626"/>
    <lineage>
        <taxon>Bacteria</taxon>
        <taxon>Pseudomonadati</taxon>
        <taxon>Pseudomonadota</taxon>
        <taxon>Gammaproteobacteria</taxon>
        <taxon>Enterobacterales</taxon>
        <taxon>Enterobacteriaceae</taxon>
        <taxon>Shimwellia</taxon>
    </lineage>
</organism>
<sequence>MQVQPYLFYPGNCAEALAFYEKSAGATVSVMMRYREAPEKIPVPPGWEEKIMHANITLGDTQFMAADGPCDTPHPGFHGFGMALSVQDKAQAEQLFTALSAGGEITMPFQPTFWSPGFGMLKDRFGVMWMVVSEQPPA</sequence>
<dbReference type="OrthoDB" id="9795306at2"/>
<dbReference type="Gene3D" id="3.10.180.10">
    <property type="entry name" value="2,3-Dihydroxybiphenyl 1,2-Dioxygenase, domain 1"/>
    <property type="match status" value="1"/>
</dbReference>
<dbReference type="KEGG" id="ebt:EBL_c34490"/>
<protein>
    <submittedName>
        <fullName evidence="2">Putative Glyoxalase/bleomycin resistance protein/dioxygenase</fullName>
    </submittedName>
</protein>
<keyword evidence="3" id="KW-1185">Reference proteome</keyword>